<evidence type="ECO:0000313" key="4">
    <source>
        <dbReference type="EMBL" id="MBC5764536.1"/>
    </source>
</evidence>
<dbReference type="GO" id="GO:0032259">
    <property type="term" value="P:methylation"/>
    <property type="evidence" value="ECO:0007669"/>
    <property type="project" value="UniProtKB-KW"/>
</dbReference>
<keyword evidence="4" id="KW-0808">Transferase</keyword>
<comment type="caution">
    <text evidence="4">The sequence shown here is derived from an EMBL/GenBank/DDBJ whole genome shotgun (WGS) entry which is preliminary data.</text>
</comment>
<evidence type="ECO:0000259" key="3">
    <source>
        <dbReference type="Pfam" id="PF13649"/>
    </source>
</evidence>
<dbReference type="Gene3D" id="3.40.50.150">
    <property type="entry name" value="Vaccinia Virus protein VP39"/>
    <property type="match status" value="1"/>
</dbReference>
<dbReference type="GO" id="GO:0008168">
    <property type="term" value="F:methyltransferase activity"/>
    <property type="evidence" value="ECO:0007669"/>
    <property type="project" value="UniProtKB-KW"/>
</dbReference>
<keyword evidence="4" id="KW-0489">Methyltransferase</keyword>
<sequence length="363" mass="37768">MQRTSTAAAAAAARTGANVAHAAFRSLSTVRPVPPGTLTESRSFDSPATGAGDMKFDPTLMRPNGAVGTAGSAVAATKFAQEARARYPGPGGAPDAGEVGEVVAWAADVKDGKPVDPKVPKCARGLMAFGAGTHMGPVVDLGSGNGLRAVHLARLEYPVIAVDAAPHVVAATRVAVDKANASGAGRRLDIEAREGTSVAAAGLKDGSVRGVHCRRLLPYLSGSQAKAEIAAIGRAVSPGGWAVVSIFHTSQRNTEPWPGCPQRWRLETLEDLADEALKNKLRLWGVSVTLAAEVPAGNGTTRLHQEELEFGEHNIASLAQPERPAQIEIAIEAAAQRLRTRHGGAAELPLHVEVTASFVKQER</sequence>
<feature type="region of interest" description="Disordered" evidence="1">
    <location>
        <begin position="30"/>
        <end position="55"/>
    </location>
</feature>
<proteinExistence type="predicted"/>
<dbReference type="RefSeq" id="WP_187081000.1">
    <property type="nucleotide sequence ID" value="NZ_JACORU010000002.1"/>
</dbReference>
<organism evidence="4 5">
    <name type="scientific">Ramlibacter albus</name>
    <dbReference type="NCBI Taxonomy" id="2079448"/>
    <lineage>
        <taxon>Bacteria</taxon>
        <taxon>Pseudomonadati</taxon>
        <taxon>Pseudomonadota</taxon>
        <taxon>Betaproteobacteria</taxon>
        <taxon>Burkholderiales</taxon>
        <taxon>Comamonadaceae</taxon>
        <taxon>Ramlibacter</taxon>
    </lineage>
</organism>
<feature type="signal peptide" evidence="2">
    <location>
        <begin position="1"/>
        <end position="22"/>
    </location>
</feature>
<protein>
    <submittedName>
        <fullName evidence="4">Class I SAM-dependent methyltransferase</fullName>
    </submittedName>
</protein>
<evidence type="ECO:0000256" key="2">
    <source>
        <dbReference type="SAM" id="SignalP"/>
    </source>
</evidence>
<dbReference type="AlphaFoldDB" id="A0A923M668"/>
<dbReference type="EMBL" id="JACORU010000002">
    <property type="protein sequence ID" value="MBC5764536.1"/>
    <property type="molecule type" value="Genomic_DNA"/>
</dbReference>
<dbReference type="InterPro" id="IPR029063">
    <property type="entry name" value="SAM-dependent_MTases_sf"/>
</dbReference>
<evidence type="ECO:0000313" key="5">
    <source>
        <dbReference type="Proteomes" id="UP000596827"/>
    </source>
</evidence>
<keyword evidence="5" id="KW-1185">Reference proteome</keyword>
<feature type="domain" description="Methyltransferase" evidence="3">
    <location>
        <begin position="138"/>
        <end position="240"/>
    </location>
</feature>
<dbReference type="SUPFAM" id="SSF53335">
    <property type="entry name" value="S-adenosyl-L-methionine-dependent methyltransferases"/>
    <property type="match status" value="1"/>
</dbReference>
<feature type="chain" id="PRO_5037035053" evidence="2">
    <location>
        <begin position="23"/>
        <end position="363"/>
    </location>
</feature>
<dbReference type="InterPro" id="IPR041698">
    <property type="entry name" value="Methyltransf_25"/>
</dbReference>
<accession>A0A923M668</accession>
<dbReference type="Pfam" id="PF13649">
    <property type="entry name" value="Methyltransf_25"/>
    <property type="match status" value="1"/>
</dbReference>
<reference evidence="4" key="1">
    <citation type="submission" date="2020-08" db="EMBL/GenBank/DDBJ databases">
        <title>Ramlibacter sp. GTP1 16S ribosomal RNA gene genome sequencing and assembly.</title>
        <authorList>
            <person name="Kang M."/>
        </authorList>
    </citation>
    <scope>NUCLEOTIDE SEQUENCE</scope>
    <source>
        <strain evidence="4">GTP1</strain>
    </source>
</reference>
<dbReference type="Proteomes" id="UP000596827">
    <property type="component" value="Unassembled WGS sequence"/>
</dbReference>
<gene>
    <name evidence="4" type="ORF">H8R02_08755</name>
</gene>
<name>A0A923M668_9BURK</name>
<dbReference type="CDD" id="cd02440">
    <property type="entry name" value="AdoMet_MTases"/>
    <property type="match status" value="1"/>
</dbReference>
<evidence type="ECO:0000256" key="1">
    <source>
        <dbReference type="SAM" id="MobiDB-lite"/>
    </source>
</evidence>
<keyword evidence="2" id="KW-0732">Signal</keyword>